<dbReference type="NCBIfam" id="TIGR00756">
    <property type="entry name" value="PPR"/>
    <property type="match status" value="1"/>
</dbReference>
<feature type="region of interest" description="Disordered" evidence="4">
    <location>
        <begin position="145"/>
        <end position="164"/>
    </location>
</feature>
<evidence type="ECO:0000256" key="4">
    <source>
        <dbReference type="SAM" id="MobiDB-lite"/>
    </source>
</evidence>
<proteinExistence type="predicted"/>
<accession>A0AAV5FXK0</accession>
<evidence type="ECO:0008006" key="7">
    <source>
        <dbReference type="Google" id="ProtNLM"/>
    </source>
</evidence>
<keyword evidence="2" id="KW-0809">Transit peptide</keyword>
<evidence type="ECO:0000256" key="2">
    <source>
        <dbReference type="ARBA" id="ARBA00022946"/>
    </source>
</evidence>
<organism evidence="5 6">
    <name type="scientific">Eleusine coracana subsp. coracana</name>
    <dbReference type="NCBI Taxonomy" id="191504"/>
    <lineage>
        <taxon>Eukaryota</taxon>
        <taxon>Viridiplantae</taxon>
        <taxon>Streptophyta</taxon>
        <taxon>Embryophyta</taxon>
        <taxon>Tracheophyta</taxon>
        <taxon>Spermatophyta</taxon>
        <taxon>Magnoliopsida</taxon>
        <taxon>Liliopsida</taxon>
        <taxon>Poales</taxon>
        <taxon>Poaceae</taxon>
        <taxon>PACMAD clade</taxon>
        <taxon>Chloridoideae</taxon>
        <taxon>Cynodonteae</taxon>
        <taxon>Eleusininae</taxon>
        <taxon>Eleusine</taxon>
    </lineage>
</organism>
<feature type="repeat" description="PPR" evidence="3">
    <location>
        <begin position="65"/>
        <end position="99"/>
    </location>
</feature>
<comment type="caution">
    <text evidence="5">The sequence shown here is derived from an EMBL/GenBank/DDBJ whole genome shotgun (WGS) entry which is preliminary data.</text>
</comment>
<protein>
    <recommendedName>
        <fullName evidence="7">Pentatricopeptide repeat-containing protein</fullName>
    </recommendedName>
</protein>
<dbReference type="InterPro" id="IPR011990">
    <property type="entry name" value="TPR-like_helical_dom_sf"/>
</dbReference>
<dbReference type="AlphaFoldDB" id="A0AAV5FXK0"/>
<dbReference type="InterPro" id="IPR002885">
    <property type="entry name" value="PPR_rpt"/>
</dbReference>
<reference evidence="5" key="1">
    <citation type="journal article" date="2018" name="DNA Res.">
        <title>Multiple hybrid de novo genome assembly of finger millet, an orphan allotetraploid crop.</title>
        <authorList>
            <person name="Hatakeyama M."/>
            <person name="Aluri S."/>
            <person name="Balachadran M.T."/>
            <person name="Sivarajan S.R."/>
            <person name="Patrignani A."/>
            <person name="Gruter S."/>
            <person name="Poveda L."/>
            <person name="Shimizu-Inatsugi R."/>
            <person name="Baeten J."/>
            <person name="Francoijs K.J."/>
            <person name="Nataraja K.N."/>
            <person name="Reddy Y.A.N."/>
            <person name="Phadnis S."/>
            <person name="Ravikumar R.L."/>
            <person name="Schlapbach R."/>
            <person name="Sreeman S.M."/>
            <person name="Shimizu K.K."/>
        </authorList>
    </citation>
    <scope>NUCLEOTIDE SEQUENCE</scope>
</reference>
<sequence>MAAMRLARAPATATLAGVPHRLPTPEQPPPRHPNTAHLNAQLTAYGRRGRIQDAQQLFDRMPHRDVITWTALLTAYSDVGVFASARFVFDDMPRRNVCSWNALLSLYLRAGRLACRARTLREDAGQERRVIRRYNLRSCQGRNAARGPGGVRGDATAVEGPDGV</sequence>
<dbReference type="EMBL" id="BQKI01000098">
    <property type="protein sequence ID" value="GJN39752.1"/>
    <property type="molecule type" value="Genomic_DNA"/>
</dbReference>
<dbReference type="Proteomes" id="UP001054889">
    <property type="component" value="Unassembled WGS sequence"/>
</dbReference>
<keyword evidence="6" id="KW-1185">Reference proteome</keyword>
<keyword evidence="1" id="KW-0677">Repeat</keyword>
<dbReference type="GO" id="GO:0003723">
    <property type="term" value="F:RNA binding"/>
    <property type="evidence" value="ECO:0007669"/>
    <property type="project" value="InterPro"/>
</dbReference>
<dbReference type="InterPro" id="IPR046960">
    <property type="entry name" value="PPR_At4g14850-like_plant"/>
</dbReference>
<reference evidence="5" key="2">
    <citation type="submission" date="2021-12" db="EMBL/GenBank/DDBJ databases">
        <title>Resequencing data analysis of finger millet.</title>
        <authorList>
            <person name="Hatakeyama M."/>
            <person name="Aluri S."/>
            <person name="Balachadran M.T."/>
            <person name="Sivarajan S.R."/>
            <person name="Poveda L."/>
            <person name="Shimizu-Inatsugi R."/>
            <person name="Schlapbach R."/>
            <person name="Sreeman S.M."/>
            <person name="Shimizu K.K."/>
        </authorList>
    </citation>
    <scope>NUCLEOTIDE SEQUENCE</scope>
</reference>
<dbReference type="Pfam" id="PF01535">
    <property type="entry name" value="PPR"/>
    <property type="match status" value="3"/>
</dbReference>
<gene>
    <name evidence="5" type="primary">gb28889</name>
    <name evidence="5" type="ORF">PR202_gb28889</name>
</gene>
<dbReference type="PROSITE" id="PS51375">
    <property type="entry name" value="PPR"/>
    <property type="match status" value="1"/>
</dbReference>
<evidence type="ECO:0000256" key="1">
    <source>
        <dbReference type="ARBA" id="ARBA00022737"/>
    </source>
</evidence>
<dbReference type="GO" id="GO:0009451">
    <property type="term" value="P:RNA modification"/>
    <property type="evidence" value="ECO:0007669"/>
    <property type="project" value="InterPro"/>
</dbReference>
<evidence type="ECO:0000313" key="5">
    <source>
        <dbReference type="EMBL" id="GJN39752.1"/>
    </source>
</evidence>
<evidence type="ECO:0000313" key="6">
    <source>
        <dbReference type="Proteomes" id="UP001054889"/>
    </source>
</evidence>
<dbReference type="PANTHER" id="PTHR47926">
    <property type="entry name" value="PENTATRICOPEPTIDE REPEAT-CONTAINING PROTEIN"/>
    <property type="match status" value="1"/>
</dbReference>
<name>A0AAV5FXK0_ELECO</name>
<dbReference type="Gene3D" id="1.25.40.10">
    <property type="entry name" value="Tetratricopeptide repeat domain"/>
    <property type="match status" value="1"/>
</dbReference>
<evidence type="ECO:0000256" key="3">
    <source>
        <dbReference type="PROSITE-ProRule" id="PRU00708"/>
    </source>
</evidence>